<evidence type="ECO:0000256" key="6">
    <source>
        <dbReference type="SAM" id="MobiDB-lite"/>
    </source>
</evidence>
<gene>
    <name evidence="7" type="ORF">RB653_004411</name>
</gene>
<comment type="caution">
    <text evidence="7">The sequence shown here is derived from an EMBL/GenBank/DDBJ whole genome shotgun (WGS) entry which is preliminary data.</text>
</comment>
<proteinExistence type="inferred from homology"/>
<dbReference type="Pfam" id="PF03208">
    <property type="entry name" value="PRA1"/>
    <property type="match status" value="1"/>
</dbReference>
<keyword evidence="3 5" id="KW-1133">Transmembrane helix</keyword>
<dbReference type="GO" id="GO:0016020">
    <property type="term" value="C:membrane"/>
    <property type="evidence" value="ECO:0007669"/>
    <property type="project" value="UniProtKB-SubCell"/>
</dbReference>
<dbReference type="GO" id="GO:0005794">
    <property type="term" value="C:Golgi apparatus"/>
    <property type="evidence" value="ECO:0007669"/>
    <property type="project" value="TreeGrafter"/>
</dbReference>
<protein>
    <recommendedName>
        <fullName evidence="5">PRA1 family protein</fullName>
    </recommendedName>
</protein>
<comment type="subcellular location">
    <subcellularLocation>
        <location evidence="1 5">Membrane</location>
        <topology evidence="1 5">Multi-pass membrane protein</topology>
    </subcellularLocation>
</comment>
<feature type="compositionally biased region" description="Polar residues" evidence="6">
    <location>
        <begin position="1"/>
        <end position="16"/>
    </location>
</feature>
<organism evidence="7 8">
    <name type="scientific">Dictyostelium firmibasis</name>
    <dbReference type="NCBI Taxonomy" id="79012"/>
    <lineage>
        <taxon>Eukaryota</taxon>
        <taxon>Amoebozoa</taxon>
        <taxon>Evosea</taxon>
        <taxon>Eumycetozoa</taxon>
        <taxon>Dictyostelia</taxon>
        <taxon>Dictyosteliales</taxon>
        <taxon>Dictyosteliaceae</taxon>
        <taxon>Dictyostelium</taxon>
    </lineage>
</organism>
<evidence type="ECO:0000313" key="7">
    <source>
        <dbReference type="EMBL" id="KAK5582823.1"/>
    </source>
</evidence>
<accession>A0AAN7U9N7</accession>
<feature type="compositionally biased region" description="Low complexity" evidence="6">
    <location>
        <begin position="22"/>
        <end position="37"/>
    </location>
</feature>
<evidence type="ECO:0000313" key="8">
    <source>
        <dbReference type="Proteomes" id="UP001344447"/>
    </source>
</evidence>
<evidence type="ECO:0000256" key="5">
    <source>
        <dbReference type="RuleBase" id="RU363107"/>
    </source>
</evidence>
<keyword evidence="2 5" id="KW-0812">Transmembrane</keyword>
<sequence length="240" mass="26595">MESDSNETMYGNSNINMGFVDSGNTNIGGNTGTMSSNISPPPTHQQQQQQQQQQSSSPVGSVGIGGLSFSLGSNGISLEPSSISHRVNSITSKIKEFKQERMETTRDWRSFVGSRQQYGLPNMKDTTSRIKENVVYFQSNYLILFLCFSVFFIITNPFYLLLLGLLLFISVYIHNSTSLTDIQRKIAYGIQAFLSIYFLLYAGSSIFWLVGATCCITLLHASFHAPNSTDETNIKFGDGV</sequence>
<keyword evidence="8" id="KW-1185">Reference proteome</keyword>
<name>A0AAN7U9N7_9MYCE</name>
<dbReference type="EMBL" id="JAVFKY010000001">
    <property type="protein sequence ID" value="KAK5582823.1"/>
    <property type="molecule type" value="Genomic_DNA"/>
</dbReference>
<feature type="region of interest" description="Disordered" evidence="6">
    <location>
        <begin position="1"/>
        <end position="60"/>
    </location>
</feature>
<dbReference type="PANTHER" id="PTHR19317">
    <property type="entry name" value="PRENYLATED RAB ACCEPTOR 1-RELATED"/>
    <property type="match status" value="1"/>
</dbReference>
<comment type="similarity">
    <text evidence="5">Belongs to the PRA1 family.</text>
</comment>
<dbReference type="AlphaFoldDB" id="A0AAN7U9N7"/>
<dbReference type="Proteomes" id="UP001344447">
    <property type="component" value="Unassembled WGS sequence"/>
</dbReference>
<evidence type="ECO:0000256" key="2">
    <source>
        <dbReference type="ARBA" id="ARBA00022692"/>
    </source>
</evidence>
<feature type="transmembrane region" description="Helical" evidence="5">
    <location>
        <begin position="186"/>
        <end position="210"/>
    </location>
</feature>
<reference evidence="7 8" key="1">
    <citation type="submission" date="2023-11" db="EMBL/GenBank/DDBJ databases">
        <title>Dfirmibasis_genome.</title>
        <authorList>
            <person name="Edelbroek B."/>
            <person name="Kjellin J."/>
            <person name="Jerlstrom-Hultqvist J."/>
            <person name="Soderbom F."/>
        </authorList>
    </citation>
    <scope>NUCLEOTIDE SEQUENCE [LARGE SCALE GENOMIC DNA]</scope>
    <source>
        <strain evidence="7 8">TNS-C-14</strain>
    </source>
</reference>
<dbReference type="InterPro" id="IPR004895">
    <property type="entry name" value="Prenylated_rab_accept_PRA1"/>
</dbReference>
<feature type="transmembrane region" description="Helical" evidence="5">
    <location>
        <begin position="133"/>
        <end position="152"/>
    </location>
</feature>
<evidence type="ECO:0000256" key="3">
    <source>
        <dbReference type="ARBA" id="ARBA00022989"/>
    </source>
</evidence>
<evidence type="ECO:0000256" key="4">
    <source>
        <dbReference type="ARBA" id="ARBA00023136"/>
    </source>
</evidence>
<feature type="transmembrane region" description="Helical" evidence="5">
    <location>
        <begin position="158"/>
        <end position="174"/>
    </location>
</feature>
<feature type="compositionally biased region" description="Low complexity" evidence="6">
    <location>
        <begin position="45"/>
        <end position="57"/>
    </location>
</feature>
<keyword evidence="4 5" id="KW-0472">Membrane</keyword>
<dbReference type="PANTHER" id="PTHR19317:SF0">
    <property type="entry name" value="PRENYLATED RAB ACCEPTOR PROTEIN 1"/>
    <property type="match status" value="1"/>
</dbReference>
<evidence type="ECO:0000256" key="1">
    <source>
        <dbReference type="ARBA" id="ARBA00004141"/>
    </source>
</evidence>